<name>K3ZPC2_SETIT</name>
<proteinExistence type="predicted"/>
<dbReference type="Gramene" id="KQK95552">
    <property type="protein sequence ID" value="KQK95552"/>
    <property type="gene ID" value="SETIT_028452mg"/>
</dbReference>
<evidence type="ECO:0000256" key="1">
    <source>
        <dbReference type="SAM" id="MobiDB-lite"/>
    </source>
</evidence>
<feature type="compositionally biased region" description="Basic and acidic residues" evidence="1">
    <location>
        <begin position="1"/>
        <end position="11"/>
    </location>
</feature>
<reference evidence="2" key="2">
    <citation type="submission" date="2018-08" db="UniProtKB">
        <authorList>
            <consortium name="EnsemblPlants"/>
        </authorList>
    </citation>
    <scope>IDENTIFICATION</scope>
    <source>
        <strain evidence="2">Yugu1</strain>
    </source>
</reference>
<dbReference type="InParanoid" id="K3ZPC2"/>
<sequence>MEELADLDHLTGHQVPDTATPTAKRSAGGGRVRACPCRVSSMSPFPLPAVLDGGAGSAAA</sequence>
<protein>
    <submittedName>
        <fullName evidence="2">Uncharacterized protein</fullName>
    </submittedName>
</protein>
<keyword evidence="3" id="KW-1185">Reference proteome</keyword>
<feature type="region of interest" description="Disordered" evidence="1">
    <location>
        <begin position="1"/>
        <end position="33"/>
    </location>
</feature>
<dbReference type="EMBL" id="AGNK02005177">
    <property type="status" value="NOT_ANNOTATED_CDS"/>
    <property type="molecule type" value="Genomic_DNA"/>
</dbReference>
<organism evidence="2 3">
    <name type="scientific">Setaria italica</name>
    <name type="common">Foxtail millet</name>
    <name type="synonym">Panicum italicum</name>
    <dbReference type="NCBI Taxonomy" id="4555"/>
    <lineage>
        <taxon>Eukaryota</taxon>
        <taxon>Viridiplantae</taxon>
        <taxon>Streptophyta</taxon>
        <taxon>Embryophyta</taxon>
        <taxon>Tracheophyta</taxon>
        <taxon>Spermatophyta</taxon>
        <taxon>Magnoliopsida</taxon>
        <taxon>Liliopsida</taxon>
        <taxon>Poales</taxon>
        <taxon>Poaceae</taxon>
        <taxon>PACMAD clade</taxon>
        <taxon>Panicoideae</taxon>
        <taxon>Panicodae</taxon>
        <taxon>Paniceae</taxon>
        <taxon>Cenchrinae</taxon>
        <taxon>Setaria</taxon>
    </lineage>
</organism>
<dbReference type="AlphaFoldDB" id="K3ZPC2"/>
<evidence type="ECO:0000313" key="2">
    <source>
        <dbReference type="EnsemblPlants" id="KQK95552"/>
    </source>
</evidence>
<dbReference type="Proteomes" id="UP000004995">
    <property type="component" value="Unassembled WGS sequence"/>
</dbReference>
<dbReference type="HOGENOM" id="CLU_2946096_0_0_1"/>
<dbReference type="EnsemblPlants" id="KQK95552">
    <property type="protein sequence ID" value="KQK95552"/>
    <property type="gene ID" value="SETIT_028452mg"/>
</dbReference>
<evidence type="ECO:0000313" key="3">
    <source>
        <dbReference type="Proteomes" id="UP000004995"/>
    </source>
</evidence>
<reference evidence="3" key="1">
    <citation type="journal article" date="2012" name="Nat. Biotechnol.">
        <title>Reference genome sequence of the model plant Setaria.</title>
        <authorList>
            <person name="Bennetzen J.L."/>
            <person name="Schmutz J."/>
            <person name="Wang H."/>
            <person name="Percifield R."/>
            <person name="Hawkins J."/>
            <person name="Pontaroli A.C."/>
            <person name="Estep M."/>
            <person name="Feng L."/>
            <person name="Vaughn J.N."/>
            <person name="Grimwood J."/>
            <person name="Jenkins J."/>
            <person name="Barry K."/>
            <person name="Lindquist E."/>
            <person name="Hellsten U."/>
            <person name="Deshpande S."/>
            <person name="Wang X."/>
            <person name="Wu X."/>
            <person name="Mitros T."/>
            <person name="Triplett J."/>
            <person name="Yang X."/>
            <person name="Ye C.Y."/>
            <person name="Mauro-Herrera M."/>
            <person name="Wang L."/>
            <person name="Li P."/>
            <person name="Sharma M."/>
            <person name="Sharma R."/>
            <person name="Ronald P.C."/>
            <person name="Panaud O."/>
            <person name="Kellogg E.A."/>
            <person name="Brutnell T.P."/>
            <person name="Doust A.N."/>
            <person name="Tuskan G.A."/>
            <person name="Rokhsar D."/>
            <person name="Devos K.M."/>
        </authorList>
    </citation>
    <scope>NUCLEOTIDE SEQUENCE [LARGE SCALE GENOMIC DNA]</scope>
    <source>
        <strain evidence="3">cv. Yugu1</strain>
    </source>
</reference>
<accession>K3ZPC2</accession>